<reference evidence="7" key="1">
    <citation type="submission" date="2017-02" db="EMBL/GenBank/DDBJ databases">
        <authorList>
            <person name="Varghese N."/>
            <person name="Submissions S."/>
        </authorList>
    </citation>
    <scope>NUCLEOTIDE SEQUENCE [LARGE SCALE GENOMIC DNA]</scope>
    <source>
        <strain evidence="7">ATCC 27094</strain>
    </source>
</reference>
<dbReference type="GO" id="GO:0017000">
    <property type="term" value="P:antibiotic biosynthetic process"/>
    <property type="evidence" value="ECO:0007669"/>
    <property type="project" value="InterPro"/>
</dbReference>
<dbReference type="PIRSF" id="PIRSF001227">
    <property type="entry name" value="Pen_acylase"/>
    <property type="match status" value="1"/>
</dbReference>
<name>A0A1T4SPW6_9HYPH</name>
<dbReference type="InterPro" id="IPR043146">
    <property type="entry name" value="Penicillin_amidase_N_B-knob"/>
</dbReference>
<proteinExistence type="inferred from homology"/>
<dbReference type="AlphaFoldDB" id="A0A1T4SPW6"/>
<keyword evidence="7" id="KW-1185">Reference proteome</keyword>
<dbReference type="PANTHER" id="PTHR34218">
    <property type="entry name" value="PEPTIDASE S45 PENICILLIN AMIDASE"/>
    <property type="match status" value="1"/>
</dbReference>
<dbReference type="InterPro" id="IPR029055">
    <property type="entry name" value="Ntn_hydrolases_N"/>
</dbReference>
<dbReference type="InterPro" id="IPR014395">
    <property type="entry name" value="Pen/GL7ACA/AHL_acylase"/>
</dbReference>
<evidence type="ECO:0000313" key="7">
    <source>
        <dbReference type="Proteomes" id="UP000190092"/>
    </source>
</evidence>
<dbReference type="GO" id="GO:0016811">
    <property type="term" value="F:hydrolase activity, acting on carbon-nitrogen (but not peptide) bonds, in linear amides"/>
    <property type="evidence" value="ECO:0007669"/>
    <property type="project" value="InterPro"/>
</dbReference>
<evidence type="ECO:0000256" key="5">
    <source>
        <dbReference type="PIRSR" id="PIRSR001227-1"/>
    </source>
</evidence>
<organism evidence="6 7">
    <name type="scientific">Enhydrobacter aerosaccus</name>
    <dbReference type="NCBI Taxonomy" id="225324"/>
    <lineage>
        <taxon>Bacteria</taxon>
        <taxon>Pseudomonadati</taxon>
        <taxon>Pseudomonadota</taxon>
        <taxon>Alphaproteobacteria</taxon>
        <taxon>Hyphomicrobiales</taxon>
        <taxon>Enhydrobacter</taxon>
    </lineage>
</organism>
<evidence type="ECO:0000313" key="6">
    <source>
        <dbReference type="EMBL" id="SKA30227.1"/>
    </source>
</evidence>
<keyword evidence="4" id="KW-0865">Zymogen</keyword>
<dbReference type="Gene3D" id="2.30.120.10">
    <property type="match status" value="1"/>
</dbReference>
<dbReference type="InterPro" id="IPR002692">
    <property type="entry name" value="S45"/>
</dbReference>
<dbReference type="Gene3D" id="1.10.1400.10">
    <property type="match status" value="1"/>
</dbReference>
<sequence length="701" mass="77037">MLPLDNAPVQRAVEIRWNDHAVPFIEAESSHDLAVAIGLVHAHLRLGQIEIMRRLSRGRVSEMVGSAAIELDHTLRLIDFAQAVPTMMQRLPSATRDWLEGFVAGLNHVLAREPLPHEFALFALEREPWSVADVLTLGRLAGFDNNWLVWLRLLARGDGGRLRPELWQRIVAELPSASTSLDALTAAAHIVNNRSGSNAVVVGAGRGGSSWIASDPHLSLGLPSNWLTMGYRAPGHCAVGFMIPGLPFLAMGRNEAIAWGGTSLHSYASELCDVSDRPPESFRSREEIVKVRWGRPRTLTTRRCEIGPLLSDSRFFRRLDRPAALRWIGHDASDEVTAMLQVSTARSWQAFKRALEAYAVPGLNMMYADVDGHVGQALACWLPEAIRSDPHLVSAEQSRWQVLRHAGTLPDWFDPPEGYAVSANEQPEVDLAVGRFFSPRGRKDRITSLIEAAGAIDFGALSALQRDVQSQTARRLAHLLAKAARAANALPRRAATLITLLEDWDGSYDADSKAAAIFERLLTVLARRLYAAETLAAYSATWALRDLILADLDTMATDRLAPIVRQALIRLSRTVGTSWGELHRLRLQYPLGQLPIVGRRYRLGDLPTGGGSDTVMKMANGLISGRHTVGFGSNARHISNLADSDDNHFVLLGGQDGWFGSVNFADQVPLWQRGAYIRLPLSPPAVRAAFPHVLRVRPAGT</sequence>
<evidence type="ECO:0000256" key="3">
    <source>
        <dbReference type="ARBA" id="ARBA00022801"/>
    </source>
</evidence>
<evidence type="ECO:0000256" key="1">
    <source>
        <dbReference type="ARBA" id="ARBA00006586"/>
    </source>
</evidence>
<comment type="similarity">
    <text evidence="1">Belongs to the peptidase S45 family.</text>
</comment>
<dbReference type="Pfam" id="PF01804">
    <property type="entry name" value="Penicil_amidase"/>
    <property type="match status" value="1"/>
</dbReference>
<dbReference type="Gene3D" id="1.10.439.10">
    <property type="entry name" value="Penicillin Amidohydrolase, domain 1"/>
    <property type="match status" value="1"/>
</dbReference>
<dbReference type="PANTHER" id="PTHR34218:SF3">
    <property type="entry name" value="ACYL-HOMOSERINE LACTONE ACYLASE PVDQ"/>
    <property type="match status" value="1"/>
</dbReference>
<dbReference type="InterPro" id="IPR043147">
    <property type="entry name" value="Penicillin_amidase_A-knob"/>
</dbReference>
<gene>
    <name evidence="6" type="ORF">SAMN02745126_04912</name>
</gene>
<keyword evidence="3" id="KW-0378">Hydrolase</keyword>
<accession>A0A1T4SPW6</accession>
<keyword evidence="2" id="KW-0732">Signal</keyword>
<feature type="active site" description="Nucleophile" evidence="5">
    <location>
        <position position="197"/>
    </location>
</feature>
<dbReference type="RefSeq" id="WP_170921109.1">
    <property type="nucleotide sequence ID" value="NZ_FUWJ01000009.1"/>
</dbReference>
<dbReference type="SUPFAM" id="SSF56235">
    <property type="entry name" value="N-terminal nucleophile aminohydrolases (Ntn hydrolases)"/>
    <property type="match status" value="1"/>
</dbReference>
<dbReference type="EMBL" id="FUWJ01000009">
    <property type="protein sequence ID" value="SKA30227.1"/>
    <property type="molecule type" value="Genomic_DNA"/>
</dbReference>
<dbReference type="InterPro" id="IPR023343">
    <property type="entry name" value="Penicillin_amidase_dom1"/>
</dbReference>
<dbReference type="STRING" id="225324.SAMN02745126_04912"/>
<dbReference type="Gene3D" id="3.60.20.10">
    <property type="entry name" value="Glutamine Phosphoribosylpyrophosphate, subunit 1, domain 1"/>
    <property type="match status" value="1"/>
</dbReference>
<evidence type="ECO:0000256" key="4">
    <source>
        <dbReference type="ARBA" id="ARBA00023145"/>
    </source>
</evidence>
<dbReference type="Proteomes" id="UP000190092">
    <property type="component" value="Unassembled WGS sequence"/>
</dbReference>
<evidence type="ECO:0000256" key="2">
    <source>
        <dbReference type="ARBA" id="ARBA00022729"/>
    </source>
</evidence>
<protein>
    <submittedName>
        <fullName evidence="6">Penicillin amidase</fullName>
    </submittedName>
</protein>